<reference evidence="1" key="1">
    <citation type="submission" date="2023-07" db="EMBL/GenBank/DDBJ databases">
        <title>Two novel species in the genus Flavivirga.</title>
        <authorList>
            <person name="Kwon K."/>
        </authorList>
    </citation>
    <scope>NUCLEOTIDE SEQUENCE</scope>
    <source>
        <strain evidence="1">KACC 14157</strain>
    </source>
</reference>
<accession>A0ABT8WX83</accession>
<gene>
    <name evidence="1" type="ORF">Q4Q39_02660</name>
</gene>
<dbReference type="RefSeq" id="WP_303280815.1">
    <property type="nucleotide sequence ID" value="NZ_BAABCZ010000016.1"/>
</dbReference>
<dbReference type="PROSITE" id="PS51257">
    <property type="entry name" value="PROKAR_LIPOPROTEIN"/>
    <property type="match status" value="1"/>
</dbReference>
<evidence type="ECO:0008006" key="3">
    <source>
        <dbReference type="Google" id="ProtNLM"/>
    </source>
</evidence>
<dbReference type="Proteomes" id="UP001176891">
    <property type="component" value="Unassembled WGS sequence"/>
</dbReference>
<proteinExistence type="predicted"/>
<keyword evidence="2" id="KW-1185">Reference proteome</keyword>
<evidence type="ECO:0000313" key="2">
    <source>
        <dbReference type="Proteomes" id="UP001176891"/>
    </source>
</evidence>
<dbReference type="EMBL" id="JAUOEM010000001">
    <property type="protein sequence ID" value="MDO5986295.1"/>
    <property type="molecule type" value="Genomic_DNA"/>
</dbReference>
<comment type="caution">
    <text evidence="1">The sequence shown here is derived from an EMBL/GenBank/DDBJ whole genome shotgun (WGS) entry which is preliminary data.</text>
</comment>
<name>A0ABT8WX83_9FLAO</name>
<sequence length="252" mass="28833">MFNIKKLKIQVFKMCLSISITCFIVSCKTISLQSYQTKTTQQITVGSIGTDKDFLLQQEFNSAAVPKYVEPIKLAVSIKPFTKQTFKNFTKAKALQSAKVKINYIDSIANKPKYIELQIADKVSIINAFNRKDNEDIKNYLSHNQNTNVVISISMALNENDLNNVTKANAVFLVEDIRKTYALQLYEANKKTGTIVFNDGIVFGYKTANCCWQENNKYQLNIVDLVTTFNSCPNNTYRYSKRAKKKINYYKL</sequence>
<protein>
    <recommendedName>
        <fullName evidence="3">Lipoprotein</fullName>
    </recommendedName>
</protein>
<organism evidence="1 2">
    <name type="scientific">Flavivirga amylovorans</name>
    <dbReference type="NCBI Taxonomy" id="870486"/>
    <lineage>
        <taxon>Bacteria</taxon>
        <taxon>Pseudomonadati</taxon>
        <taxon>Bacteroidota</taxon>
        <taxon>Flavobacteriia</taxon>
        <taxon>Flavobacteriales</taxon>
        <taxon>Flavobacteriaceae</taxon>
        <taxon>Flavivirga</taxon>
    </lineage>
</organism>
<evidence type="ECO:0000313" key="1">
    <source>
        <dbReference type="EMBL" id="MDO5986295.1"/>
    </source>
</evidence>